<evidence type="ECO:0000313" key="6">
    <source>
        <dbReference type="Proteomes" id="UP001500879"/>
    </source>
</evidence>
<keyword evidence="6" id="KW-1185">Reference proteome</keyword>
<proteinExistence type="predicted"/>
<dbReference type="PRINTS" id="PR00038">
    <property type="entry name" value="HTHLUXR"/>
</dbReference>
<dbReference type="PROSITE" id="PS50043">
    <property type="entry name" value="HTH_LUXR_2"/>
    <property type="match status" value="1"/>
</dbReference>
<evidence type="ECO:0000256" key="2">
    <source>
        <dbReference type="PROSITE-ProRule" id="PRU00169"/>
    </source>
</evidence>
<dbReference type="RefSeq" id="WP_344029794.1">
    <property type="nucleotide sequence ID" value="NZ_BAAABX010000057.1"/>
</dbReference>
<dbReference type="EMBL" id="BAAABX010000057">
    <property type="protein sequence ID" value="GAA0426268.1"/>
    <property type="molecule type" value="Genomic_DNA"/>
</dbReference>
<protein>
    <submittedName>
        <fullName evidence="5">Response regulator transcription factor</fullName>
    </submittedName>
</protein>
<feature type="domain" description="Response regulatory" evidence="4">
    <location>
        <begin position="8"/>
        <end position="117"/>
    </location>
</feature>
<evidence type="ECO:0000259" key="4">
    <source>
        <dbReference type="PROSITE" id="PS50110"/>
    </source>
</evidence>
<evidence type="ECO:0000259" key="3">
    <source>
        <dbReference type="PROSITE" id="PS50043"/>
    </source>
</evidence>
<keyword evidence="1" id="KW-0238">DNA-binding</keyword>
<dbReference type="SUPFAM" id="SSF46894">
    <property type="entry name" value="C-terminal effector domain of the bipartite response regulators"/>
    <property type="match status" value="1"/>
</dbReference>
<dbReference type="InterPro" id="IPR039420">
    <property type="entry name" value="WalR-like"/>
</dbReference>
<feature type="domain" description="HTH luxR-type" evidence="3">
    <location>
        <begin position="145"/>
        <end position="209"/>
    </location>
</feature>
<dbReference type="InterPro" id="IPR011006">
    <property type="entry name" value="CheY-like_superfamily"/>
</dbReference>
<comment type="caution">
    <text evidence="2">Lacks conserved residue(s) required for the propagation of feature annotation.</text>
</comment>
<evidence type="ECO:0000256" key="1">
    <source>
        <dbReference type="ARBA" id="ARBA00023125"/>
    </source>
</evidence>
<evidence type="ECO:0000313" key="5">
    <source>
        <dbReference type="EMBL" id="GAA0426268.1"/>
    </source>
</evidence>
<dbReference type="InterPro" id="IPR000792">
    <property type="entry name" value="Tscrpt_reg_LuxR_C"/>
</dbReference>
<accession>A0ABN0Z0S9</accession>
<dbReference type="InterPro" id="IPR016032">
    <property type="entry name" value="Sig_transdc_resp-reg_C-effctor"/>
</dbReference>
<reference evidence="5 6" key="1">
    <citation type="journal article" date="2019" name="Int. J. Syst. Evol. Microbiol.">
        <title>The Global Catalogue of Microorganisms (GCM) 10K type strain sequencing project: providing services to taxonomists for standard genome sequencing and annotation.</title>
        <authorList>
            <consortium name="The Broad Institute Genomics Platform"/>
            <consortium name="The Broad Institute Genome Sequencing Center for Infectious Disease"/>
            <person name="Wu L."/>
            <person name="Ma J."/>
        </authorList>
    </citation>
    <scope>NUCLEOTIDE SEQUENCE [LARGE SCALE GENOMIC DNA]</scope>
    <source>
        <strain evidence="5 6">JCM 4788</strain>
    </source>
</reference>
<dbReference type="PANTHER" id="PTHR43214">
    <property type="entry name" value="TWO-COMPONENT RESPONSE REGULATOR"/>
    <property type="match status" value="1"/>
</dbReference>
<gene>
    <name evidence="5" type="ORF">GCM10010357_54770</name>
</gene>
<sequence length="209" mass="22613">MDSDIHTRVVVCDRHPYARLGIRGALRRDPAIEVVGEAADIVELISVAEARDPDVVVLEAQAQHLDKLTHVDAAVVVVVADAESAGDWIRFTQANIRAVVHGDDPEDELVEAVRRAANGSGYISPGLSGELMRLVRTTLPRPLRPVPTHTPLTSREAEVLQLVRRGLANKEIARRLGLSEKTVKFHVSNVLAKAHMASRAQLIASAASA</sequence>
<dbReference type="PROSITE" id="PS00622">
    <property type="entry name" value="HTH_LUXR_1"/>
    <property type="match status" value="1"/>
</dbReference>
<name>A0ABN0Z0S9_9ACTN</name>
<dbReference type="CDD" id="cd06170">
    <property type="entry name" value="LuxR_C_like"/>
    <property type="match status" value="1"/>
</dbReference>
<dbReference type="Proteomes" id="UP001500879">
    <property type="component" value="Unassembled WGS sequence"/>
</dbReference>
<dbReference type="SMART" id="SM00421">
    <property type="entry name" value="HTH_LUXR"/>
    <property type="match status" value="1"/>
</dbReference>
<organism evidence="5 6">
    <name type="scientific">Streptomyces luteireticuli</name>
    <dbReference type="NCBI Taxonomy" id="173858"/>
    <lineage>
        <taxon>Bacteria</taxon>
        <taxon>Bacillati</taxon>
        <taxon>Actinomycetota</taxon>
        <taxon>Actinomycetes</taxon>
        <taxon>Kitasatosporales</taxon>
        <taxon>Streptomycetaceae</taxon>
        <taxon>Streptomyces</taxon>
    </lineage>
</organism>
<dbReference type="PANTHER" id="PTHR43214:SF43">
    <property type="entry name" value="TWO-COMPONENT RESPONSE REGULATOR"/>
    <property type="match status" value="1"/>
</dbReference>
<dbReference type="PROSITE" id="PS50110">
    <property type="entry name" value="RESPONSE_REGULATORY"/>
    <property type="match status" value="1"/>
</dbReference>
<dbReference type="Pfam" id="PF00196">
    <property type="entry name" value="GerE"/>
    <property type="match status" value="1"/>
</dbReference>
<comment type="caution">
    <text evidence="5">The sequence shown here is derived from an EMBL/GenBank/DDBJ whole genome shotgun (WGS) entry which is preliminary data.</text>
</comment>
<dbReference type="Gene3D" id="3.40.50.2300">
    <property type="match status" value="1"/>
</dbReference>
<dbReference type="InterPro" id="IPR001789">
    <property type="entry name" value="Sig_transdc_resp-reg_receiver"/>
</dbReference>
<dbReference type="SUPFAM" id="SSF52172">
    <property type="entry name" value="CheY-like"/>
    <property type="match status" value="1"/>
</dbReference>